<organism evidence="5 6">
    <name type="scientific">Tritrichomonas musculus</name>
    <dbReference type="NCBI Taxonomy" id="1915356"/>
    <lineage>
        <taxon>Eukaryota</taxon>
        <taxon>Metamonada</taxon>
        <taxon>Parabasalia</taxon>
        <taxon>Tritrichomonadida</taxon>
        <taxon>Tritrichomonadidae</taxon>
        <taxon>Tritrichomonas</taxon>
    </lineage>
</organism>
<evidence type="ECO:0000259" key="4">
    <source>
        <dbReference type="PROSITE" id="PS51352"/>
    </source>
</evidence>
<feature type="region of interest" description="Disordered" evidence="2">
    <location>
        <begin position="323"/>
        <end position="351"/>
    </location>
</feature>
<dbReference type="EMBL" id="JAPFFF010000005">
    <property type="protein sequence ID" value="KAK8889388.1"/>
    <property type="molecule type" value="Genomic_DNA"/>
</dbReference>
<proteinExistence type="predicted"/>
<feature type="compositionally biased region" description="Polar residues" evidence="2">
    <location>
        <begin position="336"/>
        <end position="348"/>
    </location>
</feature>
<dbReference type="InterPro" id="IPR015940">
    <property type="entry name" value="UBA"/>
</dbReference>
<feature type="domain" description="UBX" evidence="3">
    <location>
        <begin position="349"/>
        <end position="380"/>
    </location>
</feature>
<reference evidence="5 6" key="1">
    <citation type="submission" date="2024-04" db="EMBL/GenBank/DDBJ databases">
        <title>Tritrichomonas musculus Genome.</title>
        <authorList>
            <person name="Alves-Ferreira E."/>
            <person name="Grigg M."/>
            <person name="Lorenzi H."/>
            <person name="Galac M."/>
        </authorList>
    </citation>
    <scope>NUCLEOTIDE SEQUENCE [LARGE SCALE GENOMIC DNA]</scope>
    <source>
        <strain evidence="5 6">EAF2021</strain>
    </source>
</reference>
<evidence type="ECO:0000259" key="3">
    <source>
        <dbReference type="PROSITE" id="PS50033"/>
    </source>
</evidence>
<evidence type="ECO:0000256" key="1">
    <source>
        <dbReference type="ARBA" id="ARBA00023157"/>
    </source>
</evidence>
<feature type="compositionally biased region" description="Basic and acidic residues" evidence="2">
    <location>
        <begin position="255"/>
        <end position="264"/>
    </location>
</feature>
<accession>A0ABR2KE30</accession>
<dbReference type="SMART" id="SM00165">
    <property type="entry name" value="UBA"/>
    <property type="match status" value="2"/>
</dbReference>
<dbReference type="SUPFAM" id="SSF52833">
    <property type="entry name" value="Thioredoxin-like"/>
    <property type="match status" value="1"/>
</dbReference>
<feature type="domain" description="Thioredoxin" evidence="4">
    <location>
        <begin position="1"/>
        <end position="122"/>
    </location>
</feature>
<feature type="region of interest" description="Disordered" evidence="2">
    <location>
        <begin position="253"/>
        <end position="280"/>
    </location>
</feature>
<dbReference type="InterPro" id="IPR013766">
    <property type="entry name" value="Thioredoxin_domain"/>
</dbReference>
<dbReference type="PANTHER" id="PTHR46115">
    <property type="entry name" value="THIOREDOXIN-LIKE PROTEIN 1"/>
    <property type="match status" value="1"/>
</dbReference>
<evidence type="ECO:0000313" key="6">
    <source>
        <dbReference type="Proteomes" id="UP001470230"/>
    </source>
</evidence>
<comment type="caution">
    <text evidence="5">The sequence shown here is derived from an EMBL/GenBank/DDBJ whole genome shotgun (WGS) entry which is preliminary data.</text>
</comment>
<keyword evidence="6" id="KW-1185">Reference proteome</keyword>
<dbReference type="InterPro" id="IPR001012">
    <property type="entry name" value="UBX_dom"/>
</dbReference>
<evidence type="ECO:0000256" key="2">
    <source>
        <dbReference type="SAM" id="MobiDB-lite"/>
    </source>
</evidence>
<keyword evidence="1" id="KW-1015">Disulfide bond</keyword>
<dbReference type="Pfam" id="PF00085">
    <property type="entry name" value="Thioredoxin"/>
    <property type="match status" value="1"/>
</dbReference>
<dbReference type="InterPro" id="IPR036249">
    <property type="entry name" value="Thioredoxin-like_sf"/>
</dbReference>
<protein>
    <recommendedName>
        <fullName evidence="7">Thioredoxin family protein</fullName>
    </recommendedName>
</protein>
<dbReference type="CDD" id="cd02947">
    <property type="entry name" value="TRX_family"/>
    <property type="match status" value="1"/>
</dbReference>
<feature type="region of interest" description="Disordered" evidence="2">
    <location>
        <begin position="107"/>
        <end position="142"/>
    </location>
</feature>
<dbReference type="Proteomes" id="UP001470230">
    <property type="component" value="Unassembled WGS sequence"/>
</dbReference>
<dbReference type="PROSITE" id="PS50033">
    <property type="entry name" value="UBX"/>
    <property type="match status" value="1"/>
</dbReference>
<feature type="compositionally biased region" description="Basic and acidic residues" evidence="2">
    <location>
        <begin position="271"/>
        <end position="280"/>
    </location>
</feature>
<name>A0ABR2KE30_9EUKA</name>
<evidence type="ECO:0008006" key="7">
    <source>
        <dbReference type="Google" id="ProtNLM"/>
    </source>
</evidence>
<evidence type="ECO:0000313" key="5">
    <source>
        <dbReference type="EMBL" id="KAK8889388.1"/>
    </source>
</evidence>
<dbReference type="Gene3D" id="3.40.30.10">
    <property type="entry name" value="Glutaredoxin"/>
    <property type="match status" value="1"/>
</dbReference>
<dbReference type="PROSITE" id="PS51352">
    <property type="entry name" value="THIOREDOXIN_2"/>
    <property type="match status" value="1"/>
</dbReference>
<sequence length="380" mass="42398">MARILRSGELSTILRSSGGKLVAVDFSNPGCPPCRAIKPWWDKLPQQYKSVVFCTIMCQDCPDDAQSNGITATPTFVFFQKGHEVARILGPDKMKITSTLEKYKTPETMFTGKSRAVGSSSTTPASPTTPPSSSPQQSNSIRTNQHDNFTQMMLLEMGFPLSKVTAALNATHNGTVDDCVLFLEKLQNHETDQNAKTTQELLSMGFKPEHVNAAIQLVGPNSIENCIEAIQAMTDDGDNNKQSNTAEKTAQLKAKLAEKKKQEEANASSKQAKEELQRRKDCQDTLAIREQVKSQQADYELKQLNKQKQDDILAKRQALERIRNQRQENNSNSNITPKVQRSSSQPQSTERRECTLKMIFPDGSNFINKFQSTDTLHEVI</sequence>
<gene>
    <name evidence="5" type="ORF">M9Y10_034134</name>
</gene>